<dbReference type="Proteomes" id="UP001259659">
    <property type="component" value="Unassembled WGS sequence"/>
</dbReference>
<reference evidence="1 2" key="1">
    <citation type="submission" date="2022-06" db="EMBL/GenBank/DDBJ databases">
        <title>Haloarcula sp. a new haloarchaeum isolate from saline soil.</title>
        <authorList>
            <person name="Strakova D."/>
            <person name="Galisteo C."/>
            <person name="Sanchez-Porro C."/>
            <person name="Ventosa A."/>
        </authorList>
    </citation>
    <scope>NUCLEOTIDE SEQUENCE [LARGE SCALE GENOMIC DNA]</scope>
    <source>
        <strain evidence="1 2">S1CR25-12</strain>
    </source>
</reference>
<dbReference type="RefSeq" id="WP_310920613.1">
    <property type="nucleotide sequence ID" value="NZ_JAMQON010000004.1"/>
</dbReference>
<evidence type="ECO:0000313" key="2">
    <source>
        <dbReference type="Proteomes" id="UP001259659"/>
    </source>
</evidence>
<comment type="caution">
    <text evidence="1">The sequence shown here is derived from an EMBL/GenBank/DDBJ whole genome shotgun (WGS) entry which is preliminary data.</text>
</comment>
<organism evidence="1 2">
    <name type="scientific">Haloarcula saliterrae</name>
    <dbReference type="NCBI Taxonomy" id="2950534"/>
    <lineage>
        <taxon>Archaea</taxon>
        <taxon>Methanobacteriati</taxon>
        <taxon>Methanobacteriota</taxon>
        <taxon>Stenosarchaea group</taxon>
        <taxon>Halobacteria</taxon>
        <taxon>Halobacteriales</taxon>
        <taxon>Haloarculaceae</taxon>
        <taxon>Haloarcula</taxon>
    </lineage>
</organism>
<evidence type="ECO:0000313" key="1">
    <source>
        <dbReference type="EMBL" id="MDS0260849.1"/>
    </source>
</evidence>
<dbReference type="PANTHER" id="PTHR40053">
    <property type="entry name" value="SPORULATION-CONTROL PROTEIN SPO0M"/>
    <property type="match status" value="1"/>
</dbReference>
<gene>
    <name evidence="1" type="ORF">NDI56_15700</name>
</gene>
<dbReference type="Pfam" id="PF07070">
    <property type="entry name" value="Spo0M"/>
    <property type="match status" value="1"/>
</dbReference>
<accession>A0ABU2FF14</accession>
<proteinExistence type="predicted"/>
<protein>
    <submittedName>
        <fullName evidence="1">Sporulation protein</fullName>
    </submittedName>
</protein>
<keyword evidence="2" id="KW-1185">Reference proteome</keyword>
<dbReference type="EMBL" id="JAMQON010000004">
    <property type="protein sequence ID" value="MDS0260849.1"/>
    <property type="molecule type" value="Genomic_DNA"/>
</dbReference>
<dbReference type="PANTHER" id="PTHR40053:SF1">
    <property type="entry name" value="SPORULATION-CONTROL PROTEIN SPO0M"/>
    <property type="match status" value="1"/>
</dbReference>
<name>A0ABU2FF14_9EURY</name>
<dbReference type="InterPro" id="IPR009776">
    <property type="entry name" value="Spore_0_M"/>
</dbReference>
<sequence length="242" mass="27587">MKRVLSSIGVGAATVDTVFPRTELVPGETVTAEVELYGGDATQEIDGIYFDLKTRLSEGEDEERLITEFALDEEIELSPGDERTVPVDIEIPPWVPLTRGGASVWLETGLDIDWAVDPTDEDRIDIVPDAYIQALFDALEELGFALRYAELVETPYLDDRPFAQEFDFRPTDSRFTDDLDELEVTIVPRSDDLRVFVEFDTVDEVAEEYDMDFDEMEASLTFDRADAEMIRRRMKNEIKQHT</sequence>